<name>C0QIQ1_DESAH</name>
<dbReference type="Pfam" id="PF08281">
    <property type="entry name" value="Sigma70_r4_2"/>
    <property type="match status" value="1"/>
</dbReference>
<reference evidence="7 8" key="1">
    <citation type="journal article" date="2009" name="Environ. Microbiol.">
        <title>Genome sequence of Desulfobacterium autotrophicum HRM2, a marine sulfate reducer oxidizing organic carbon completely to carbon dioxide.</title>
        <authorList>
            <person name="Strittmatter A.W."/>
            <person name="Liesegang H."/>
            <person name="Rabus R."/>
            <person name="Decker I."/>
            <person name="Amann J."/>
            <person name="Andres S."/>
            <person name="Henne A."/>
            <person name="Fricke W.F."/>
            <person name="Martinez-Arias R."/>
            <person name="Bartels D."/>
            <person name="Goesmann A."/>
            <person name="Krause L."/>
            <person name="Puehler A."/>
            <person name="Klenk H.P."/>
            <person name="Richter M."/>
            <person name="Schuler M."/>
            <person name="Gloeckner F.O."/>
            <person name="Meyerdierks A."/>
            <person name="Gottschalk G."/>
            <person name="Amann R."/>
        </authorList>
    </citation>
    <scope>NUCLEOTIDE SEQUENCE [LARGE SCALE GENOMIC DNA]</scope>
    <source>
        <strain evidence="8">ATCC 43914 / DSM 3382 / HRM2</strain>
    </source>
</reference>
<dbReference type="SUPFAM" id="SSF88659">
    <property type="entry name" value="Sigma3 and sigma4 domains of RNA polymerase sigma factors"/>
    <property type="match status" value="1"/>
</dbReference>
<dbReference type="InterPro" id="IPR013324">
    <property type="entry name" value="RNA_pol_sigma_r3/r4-like"/>
</dbReference>
<dbReference type="CDD" id="cd06171">
    <property type="entry name" value="Sigma70_r4"/>
    <property type="match status" value="1"/>
</dbReference>
<accession>C0QIQ1</accession>
<keyword evidence="2" id="KW-0805">Transcription regulation</keyword>
<dbReference type="OrthoDB" id="5513261at2"/>
<dbReference type="GO" id="GO:0006352">
    <property type="term" value="P:DNA-templated transcription initiation"/>
    <property type="evidence" value="ECO:0007669"/>
    <property type="project" value="InterPro"/>
</dbReference>
<evidence type="ECO:0000256" key="4">
    <source>
        <dbReference type="ARBA" id="ARBA00023163"/>
    </source>
</evidence>
<evidence type="ECO:0000259" key="6">
    <source>
        <dbReference type="Pfam" id="PF08281"/>
    </source>
</evidence>
<dbReference type="AlphaFoldDB" id="C0QIQ1"/>
<evidence type="ECO:0000313" key="7">
    <source>
        <dbReference type="EMBL" id="ACN13691.1"/>
    </source>
</evidence>
<sequence length="190" mass="22282">MKDNDLLQRFQRGDADAFTQLVDQYKHRVTNICYRFLSDREDARDVTQDVFMAVYKSLGSFRQEAKLSTWVYRIAVTRSLNFVKKRKRKARFEQVRDMLTFKEEAGLESASVTTPEKELEQQEEFQVLQQALDSLPKNQKIAFTLSQYDGVKYAEIAAIMDTTISSVESLIFRARKNLQKKLFHYYGAHK</sequence>
<dbReference type="InterPro" id="IPR036388">
    <property type="entry name" value="WH-like_DNA-bd_sf"/>
</dbReference>
<feature type="domain" description="RNA polymerase sigma factor 70 region 4 type 2" evidence="6">
    <location>
        <begin position="126"/>
        <end position="178"/>
    </location>
</feature>
<gene>
    <name evidence="7" type="primary">rpoE</name>
    <name evidence="7" type="ordered locus">HRM2_05770</name>
</gene>
<keyword evidence="4" id="KW-0804">Transcription</keyword>
<feature type="domain" description="RNA polymerase sigma-70 region 2" evidence="5">
    <location>
        <begin position="21"/>
        <end position="88"/>
    </location>
</feature>
<dbReference type="Gene3D" id="1.10.1740.10">
    <property type="match status" value="1"/>
</dbReference>
<dbReference type="Proteomes" id="UP000000442">
    <property type="component" value="Chromosome"/>
</dbReference>
<evidence type="ECO:0000259" key="5">
    <source>
        <dbReference type="Pfam" id="PF04542"/>
    </source>
</evidence>
<dbReference type="Pfam" id="PF04542">
    <property type="entry name" value="Sigma70_r2"/>
    <property type="match status" value="1"/>
</dbReference>
<dbReference type="InterPro" id="IPR013249">
    <property type="entry name" value="RNA_pol_sigma70_r4_t2"/>
</dbReference>
<dbReference type="GO" id="GO:0016987">
    <property type="term" value="F:sigma factor activity"/>
    <property type="evidence" value="ECO:0007669"/>
    <property type="project" value="UniProtKB-KW"/>
</dbReference>
<dbReference type="PANTHER" id="PTHR43133:SF51">
    <property type="entry name" value="RNA POLYMERASE SIGMA FACTOR"/>
    <property type="match status" value="1"/>
</dbReference>
<evidence type="ECO:0000256" key="3">
    <source>
        <dbReference type="ARBA" id="ARBA00023082"/>
    </source>
</evidence>
<dbReference type="eggNOG" id="COG1595">
    <property type="taxonomic scope" value="Bacteria"/>
</dbReference>
<dbReference type="InterPro" id="IPR013325">
    <property type="entry name" value="RNA_pol_sigma_r2"/>
</dbReference>
<dbReference type="RefSeq" id="WP_012662940.1">
    <property type="nucleotide sequence ID" value="NC_012108.1"/>
</dbReference>
<protein>
    <submittedName>
        <fullName evidence="7">RpoE</fullName>
    </submittedName>
</protein>
<dbReference type="SUPFAM" id="SSF88946">
    <property type="entry name" value="Sigma2 domain of RNA polymerase sigma factors"/>
    <property type="match status" value="1"/>
</dbReference>
<dbReference type="STRING" id="177437.HRM2_05770"/>
<evidence type="ECO:0000256" key="1">
    <source>
        <dbReference type="ARBA" id="ARBA00010641"/>
    </source>
</evidence>
<dbReference type="EMBL" id="CP001087">
    <property type="protein sequence ID" value="ACN13691.1"/>
    <property type="molecule type" value="Genomic_DNA"/>
</dbReference>
<keyword evidence="3" id="KW-0731">Sigma factor</keyword>
<dbReference type="Gene3D" id="1.10.10.10">
    <property type="entry name" value="Winged helix-like DNA-binding domain superfamily/Winged helix DNA-binding domain"/>
    <property type="match status" value="1"/>
</dbReference>
<dbReference type="GO" id="GO:0003677">
    <property type="term" value="F:DNA binding"/>
    <property type="evidence" value="ECO:0007669"/>
    <property type="project" value="InterPro"/>
</dbReference>
<dbReference type="InterPro" id="IPR039425">
    <property type="entry name" value="RNA_pol_sigma-70-like"/>
</dbReference>
<organism evidence="7 8">
    <name type="scientific">Desulforapulum autotrophicum (strain ATCC 43914 / DSM 3382 / VKM B-1955 / HRM2)</name>
    <name type="common">Desulfobacterium autotrophicum</name>
    <dbReference type="NCBI Taxonomy" id="177437"/>
    <lineage>
        <taxon>Bacteria</taxon>
        <taxon>Pseudomonadati</taxon>
        <taxon>Thermodesulfobacteriota</taxon>
        <taxon>Desulfobacteria</taxon>
        <taxon>Desulfobacterales</taxon>
        <taxon>Desulfobacteraceae</taxon>
        <taxon>Desulforapulum</taxon>
    </lineage>
</organism>
<dbReference type="NCBIfam" id="TIGR02937">
    <property type="entry name" value="sigma70-ECF"/>
    <property type="match status" value="1"/>
</dbReference>
<dbReference type="KEGG" id="dat:HRM2_05770"/>
<dbReference type="InterPro" id="IPR014284">
    <property type="entry name" value="RNA_pol_sigma-70_dom"/>
</dbReference>
<evidence type="ECO:0000256" key="2">
    <source>
        <dbReference type="ARBA" id="ARBA00023015"/>
    </source>
</evidence>
<dbReference type="InterPro" id="IPR007627">
    <property type="entry name" value="RNA_pol_sigma70_r2"/>
</dbReference>
<dbReference type="HOGENOM" id="CLU_047691_3_0_7"/>
<keyword evidence="8" id="KW-1185">Reference proteome</keyword>
<dbReference type="PANTHER" id="PTHR43133">
    <property type="entry name" value="RNA POLYMERASE ECF-TYPE SIGMA FACTO"/>
    <property type="match status" value="1"/>
</dbReference>
<evidence type="ECO:0000313" key="8">
    <source>
        <dbReference type="Proteomes" id="UP000000442"/>
    </source>
</evidence>
<comment type="similarity">
    <text evidence="1">Belongs to the sigma-70 factor family. ECF subfamily.</text>
</comment>
<proteinExistence type="inferred from homology"/>